<keyword evidence="1" id="KW-0472">Membrane</keyword>
<feature type="transmembrane region" description="Helical" evidence="1">
    <location>
        <begin position="211"/>
        <end position="234"/>
    </location>
</feature>
<feature type="transmembrane region" description="Helical" evidence="1">
    <location>
        <begin position="384"/>
        <end position="404"/>
    </location>
</feature>
<evidence type="ECO:0000313" key="2">
    <source>
        <dbReference type="EMBL" id="RHX92141.1"/>
    </source>
</evidence>
<keyword evidence="1" id="KW-0812">Transmembrane</keyword>
<organism evidence="2 3">
    <name type="scientific">Leptospira stimsonii</name>
    <dbReference type="NCBI Taxonomy" id="2202203"/>
    <lineage>
        <taxon>Bacteria</taxon>
        <taxon>Pseudomonadati</taxon>
        <taxon>Spirochaetota</taxon>
        <taxon>Spirochaetia</taxon>
        <taxon>Leptospirales</taxon>
        <taxon>Leptospiraceae</taxon>
        <taxon>Leptospira</taxon>
    </lineage>
</organism>
<evidence type="ECO:0000313" key="3">
    <source>
        <dbReference type="Proteomes" id="UP000265798"/>
    </source>
</evidence>
<dbReference type="PANTHER" id="PTHR35791">
    <property type="entry name" value="UPF0754 MEMBRANE PROTEIN YHEB"/>
    <property type="match status" value="1"/>
</dbReference>
<sequence length="406" mass="46800">MEWFQEHPQFVEIFSILFTCSFVGWITNYIAVQMIFYPNEFIGIGSFGWKGIIPNHAVKMSNLIAKVLTSKVVRPHELYERVDPKQINEAIRDIIKEKSREIVEDVIVAENRALWALLPNSLKEDLEKEIQTEIPKQIEQVYKSFGQELDEVLELDEIIRVSLSGDNTKFLVEMFMRCGGPEFAFIIRSGIYFGFFIGLIQVGFINFFNQWWTMPIMGVLVGYYTNWLAILMIFHPLEPKQYFFIRYQGLFLKRQKEVSKEFAAVIASRVLNPENLIRLIFLGKGGDLIIQLVMDKAKTMTEAKLKEKAPFAPLILGSEKINEVKRKIADHLLWIIPQVAERIQNYITDSLQIEKTVADRLSVLPAEEFESLLHSVFKEDETTLIILGALLGGFVGLIQAYLVFMS</sequence>
<reference evidence="3" key="1">
    <citation type="submission" date="2018-05" db="EMBL/GenBank/DDBJ databases">
        <title>Leptospira yasudae sp. nov. and Leptospira stimsonii sp. nov., two pathogenic species of the genus Leptospira isolated from environmental sources.</title>
        <authorList>
            <person name="Casanovas-Massana A."/>
            <person name="Hamond C."/>
            <person name="Santos L.A."/>
            <person name="Hacker K.P."/>
            <person name="Balassiano I."/>
            <person name="Medeiros M.A."/>
            <person name="Reis M.G."/>
            <person name="Ko A.I."/>
            <person name="Wunder E.A."/>
        </authorList>
    </citation>
    <scope>NUCLEOTIDE SEQUENCE [LARGE SCALE GENOMIC DNA]</scope>
    <source>
        <strain evidence="3">Yale</strain>
    </source>
</reference>
<accession>A0A396ZA01</accession>
<dbReference type="AlphaFoldDB" id="A0A396ZA01"/>
<protein>
    <submittedName>
        <fullName evidence="2">DUF445 domain-containing protein</fullName>
    </submittedName>
</protein>
<feature type="transmembrane region" description="Helical" evidence="1">
    <location>
        <begin position="13"/>
        <end position="32"/>
    </location>
</feature>
<comment type="caution">
    <text evidence="2">The sequence shown here is derived from an EMBL/GenBank/DDBJ whole genome shotgun (WGS) entry which is preliminary data.</text>
</comment>
<proteinExistence type="predicted"/>
<keyword evidence="1" id="KW-1133">Transmembrane helix</keyword>
<feature type="transmembrane region" description="Helical" evidence="1">
    <location>
        <begin position="183"/>
        <end position="205"/>
    </location>
</feature>
<dbReference type="Proteomes" id="UP000265798">
    <property type="component" value="Unassembled WGS sequence"/>
</dbReference>
<dbReference type="EMBL" id="QHCT01000001">
    <property type="protein sequence ID" value="RHX92141.1"/>
    <property type="molecule type" value="Genomic_DNA"/>
</dbReference>
<dbReference type="PANTHER" id="PTHR35791:SF1">
    <property type="entry name" value="UPF0754 MEMBRANE PROTEIN YHEB"/>
    <property type="match status" value="1"/>
</dbReference>
<gene>
    <name evidence="2" type="ORF">DLM75_02680</name>
</gene>
<name>A0A396ZA01_9LEPT</name>
<dbReference type="OrthoDB" id="9787430at2"/>
<dbReference type="RefSeq" id="WP_118966989.1">
    <property type="nucleotide sequence ID" value="NZ_QHCT01000001.1"/>
</dbReference>
<evidence type="ECO:0000256" key="1">
    <source>
        <dbReference type="SAM" id="Phobius"/>
    </source>
</evidence>